<keyword evidence="1" id="KW-0808">Transferase</keyword>
<evidence type="ECO:0000313" key="7">
    <source>
        <dbReference type="Proteomes" id="UP000310108"/>
    </source>
</evidence>
<dbReference type="SUPFAM" id="SSF56112">
    <property type="entry name" value="Protein kinase-like (PK-like)"/>
    <property type="match status" value="1"/>
</dbReference>
<dbReference type="PROSITE" id="PS50011">
    <property type="entry name" value="PROTEIN_KINASE_DOM"/>
    <property type="match status" value="1"/>
</dbReference>
<proteinExistence type="predicted"/>
<comment type="caution">
    <text evidence="6">The sequence shown here is derived from an EMBL/GenBank/DDBJ whole genome shotgun (WGS) entry which is preliminary data.</text>
</comment>
<dbReference type="InterPro" id="IPR051681">
    <property type="entry name" value="Ser/Thr_Kinases-Pseudokinases"/>
</dbReference>
<dbReference type="PANTHER" id="PTHR44329">
    <property type="entry name" value="SERINE/THREONINE-PROTEIN KINASE TNNI3K-RELATED"/>
    <property type="match status" value="1"/>
</dbReference>
<organism evidence="6 7">
    <name type="scientific">Colletotrichum tanaceti</name>
    <dbReference type="NCBI Taxonomy" id="1306861"/>
    <lineage>
        <taxon>Eukaryota</taxon>
        <taxon>Fungi</taxon>
        <taxon>Dikarya</taxon>
        <taxon>Ascomycota</taxon>
        <taxon>Pezizomycotina</taxon>
        <taxon>Sordariomycetes</taxon>
        <taxon>Hypocreomycetidae</taxon>
        <taxon>Glomerellales</taxon>
        <taxon>Glomerellaceae</taxon>
        <taxon>Colletotrichum</taxon>
        <taxon>Colletotrichum destructivum species complex</taxon>
    </lineage>
</organism>
<sequence length="277" mass="30109">MAGIVKESHSGQPGPDGKPLVIMEGKGKLVGWGTTGVAQLTSTGVVVKTPWEGEDAAQCRKDMLTEARVYQRLGRHPRLVALLDWDPEHYTLTLEYMPNGSLRDYLKADPNGISAVQRLTWAKEAAEGVQLLHSANVIHCDVGPRNFLVGGDLGLRIADFSGSSLDGSRASACPGIRFTRPGFDWRTAPRVQDDIFSLGSTIYTLIMGQEPFRELDSDEVETRYAAHTFPDVTDQPCSDIVQACWEGSISSAQEVVDLLAAKLSTAKEKGQFCQGCV</sequence>
<keyword evidence="2" id="KW-0547">Nucleotide-binding</keyword>
<gene>
    <name evidence="6" type="primary">Bmx</name>
    <name evidence="6" type="ORF">CTA1_5978</name>
</gene>
<protein>
    <submittedName>
        <fullName evidence="6">Cytoplasmic tyrosine-protein kinase BMX</fullName>
    </submittedName>
</protein>
<evidence type="ECO:0000256" key="3">
    <source>
        <dbReference type="ARBA" id="ARBA00022777"/>
    </source>
</evidence>
<evidence type="ECO:0000256" key="1">
    <source>
        <dbReference type="ARBA" id="ARBA00022679"/>
    </source>
</evidence>
<evidence type="ECO:0000256" key="4">
    <source>
        <dbReference type="ARBA" id="ARBA00022840"/>
    </source>
</evidence>
<dbReference type="Gene3D" id="1.10.510.10">
    <property type="entry name" value="Transferase(Phosphotransferase) domain 1"/>
    <property type="match status" value="1"/>
</dbReference>
<accession>A0A4U6XDA6</accession>
<dbReference type="Pfam" id="PF07714">
    <property type="entry name" value="PK_Tyr_Ser-Thr"/>
    <property type="match status" value="1"/>
</dbReference>
<reference evidence="6 7" key="1">
    <citation type="journal article" date="2019" name="PLoS ONE">
        <title>Comparative genome analysis indicates high evolutionary potential of pathogenicity genes in Colletotrichum tanaceti.</title>
        <authorList>
            <person name="Lelwala R.V."/>
            <person name="Korhonen P.K."/>
            <person name="Young N.D."/>
            <person name="Scott J.B."/>
            <person name="Ades P.A."/>
            <person name="Gasser R.B."/>
            <person name="Taylor P.W.J."/>
        </authorList>
    </citation>
    <scope>NUCLEOTIDE SEQUENCE [LARGE SCALE GENOMIC DNA]</scope>
    <source>
        <strain evidence="6">BRIP57314</strain>
    </source>
</reference>
<dbReference type="InterPro" id="IPR001245">
    <property type="entry name" value="Ser-Thr/Tyr_kinase_cat_dom"/>
</dbReference>
<feature type="domain" description="Protein kinase" evidence="5">
    <location>
        <begin position="24"/>
        <end position="264"/>
    </location>
</feature>
<dbReference type="EMBL" id="PJEX01000202">
    <property type="protein sequence ID" value="TKW53112.1"/>
    <property type="molecule type" value="Genomic_DNA"/>
</dbReference>
<dbReference type="Proteomes" id="UP000310108">
    <property type="component" value="Unassembled WGS sequence"/>
</dbReference>
<dbReference type="GO" id="GO:0005524">
    <property type="term" value="F:ATP binding"/>
    <property type="evidence" value="ECO:0007669"/>
    <property type="project" value="UniProtKB-KW"/>
</dbReference>
<dbReference type="InterPro" id="IPR000719">
    <property type="entry name" value="Prot_kinase_dom"/>
</dbReference>
<evidence type="ECO:0000313" key="6">
    <source>
        <dbReference type="EMBL" id="TKW53112.1"/>
    </source>
</evidence>
<name>A0A4U6XDA6_9PEZI</name>
<keyword evidence="7" id="KW-1185">Reference proteome</keyword>
<dbReference type="AlphaFoldDB" id="A0A4U6XDA6"/>
<evidence type="ECO:0000256" key="2">
    <source>
        <dbReference type="ARBA" id="ARBA00022741"/>
    </source>
</evidence>
<dbReference type="GO" id="GO:0004674">
    <property type="term" value="F:protein serine/threonine kinase activity"/>
    <property type="evidence" value="ECO:0007669"/>
    <property type="project" value="TreeGrafter"/>
</dbReference>
<keyword evidence="3 6" id="KW-0418">Kinase</keyword>
<dbReference type="OrthoDB" id="1668230at2759"/>
<dbReference type="InterPro" id="IPR011009">
    <property type="entry name" value="Kinase-like_dom_sf"/>
</dbReference>
<evidence type="ECO:0000259" key="5">
    <source>
        <dbReference type="PROSITE" id="PS50011"/>
    </source>
</evidence>
<dbReference type="STRING" id="1306861.A0A4U6XDA6"/>
<keyword evidence="4" id="KW-0067">ATP-binding</keyword>
<dbReference type="PANTHER" id="PTHR44329:SF288">
    <property type="entry name" value="MITOGEN-ACTIVATED PROTEIN KINASE KINASE KINASE 20"/>
    <property type="match status" value="1"/>
</dbReference>